<dbReference type="InterPro" id="IPR036388">
    <property type="entry name" value="WH-like_DNA-bd_sf"/>
</dbReference>
<evidence type="ECO:0000256" key="2">
    <source>
        <dbReference type="ARBA" id="ARBA00005219"/>
    </source>
</evidence>
<evidence type="ECO:0000256" key="3">
    <source>
        <dbReference type="ARBA" id="ARBA00006428"/>
    </source>
</evidence>
<dbReference type="HAMAP" id="MF_01285">
    <property type="entry name" value="Riboflavin_kinase"/>
    <property type="match status" value="1"/>
</dbReference>
<dbReference type="Gene3D" id="2.40.30.30">
    <property type="entry name" value="Riboflavin kinase-like"/>
    <property type="match status" value="1"/>
</dbReference>
<sequence>MISLAVNGQVTQQQIAKAMGISQQTVSRKLRELELAGYIQRTIGPDGESIKLTKQGESKLMECLRTIRGTMVDNNVVKFRGKVVSGLGEGKIFLSMPYYVDSFKRLLGFQPFPGTLNVMLYDKEFLEARLELESVRGVEIPEHREENRVLGAVKALPASILGVTPAALVFPIRTVHPRSVIEVISPYHLREKLSLKDGDEVEIEVFT</sequence>
<evidence type="ECO:0000256" key="8">
    <source>
        <dbReference type="ARBA" id="ARBA00022679"/>
    </source>
</evidence>
<evidence type="ECO:0000256" key="13">
    <source>
        <dbReference type="ARBA" id="ARBA00029789"/>
    </source>
</evidence>
<proteinExistence type="inferred from homology"/>
<dbReference type="Proteomes" id="UP000616143">
    <property type="component" value="Unassembled WGS sequence"/>
</dbReference>
<dbReference type="GO" id="GO:0009398">
    <property type="term" value="P:FMN biosynthetic process"/>
    <property type="evidence" value="ECO:0007669"/>
    <property type="project" value="UniProtKB-UniRule"/>
</dbReference>
<feature type="binding site" evidence="17">
    <location>
        <position position="117"/>
    </location>
    <ligand>
        <name>Mg(2+)</name>
        <dbReference type="ChEBI" id="CHEBI:18420"/>
    </ligand>
</feature>
<dbReference type="GO" id="GO:0008531">
    <property type="term" value="F:riboflavin kinase activity"/>
    <property type="evidence" value="ECO:0007669"/>
    <property type="project" value="InterPro"/>
</dbReference>
<evidence type="ECO:0000256" key="17">
    <source>
        <dbReference type="HAMAP-Rule" id="MF_01285"/>
    </source>
</evidence>
<dbReference type="InterPro" id="IPR023602">
    <property type="entry name" value="Riboflavin_kinase_CTP-dep"/>
</dbReference>
<keyword evidence="12 17" id="KW-0460">Magnesium</keyword>
<dbReference type="InterPro" id="IPR000835">
    <property type="entry name" value="HTH_MarR-typ"/>
</dbReference>
<dbReference type="KEGG" id="sacd:HS1genome_1021"/>
<feature type="domain" description="HTH marR-type" evidence="19">
    <location>
        <begin position="4"/>
        <end position="43"/>
    </location>
</feature>
<keyword evidence="9 17" id="KW-0479">Metal-binding</keyword>
<evidence type="ECO:0000256" key="1">
    <source>
        <dbReference type="ARBA" id="ARBA00003072"/>
    </source>
</evidence>
<evidence type="ECO:0000256" key="5">
    <source>
        <dbReference type="ARBA" id="ARBA00017394"/>
    </source>
</evidence>
<dbReference type="RefSeq" id="WP_126449901.1">
    <property type="nucleotide sequence ID" value="NZ_AP018553.1"/>
</dbReference>
<evidence type="ECO:0000256" key="11">
    <source>
        <dbReference type="ARBA" id="ARBA00022777"/>
    </source>
</evidence>
<dbReference type="UniPathway" id="UPA00276">
    <property type="reaction ID" value="UER00929"/>
</dbReference>
<dbReference type="SUPFAM" id="SSF46785">
    <property type="entry name" value="Winged helix' DNA-binding domain"/>
    <property type="match status" value="1"/>
</dbReference>
<keyword evidence="10 17" id="KW-0547">Nucleotide-binding</keyword>
<accession>A0A348B380</accession>
<evidence type="ECO:0000256" key="15">
    <source>
        <dbReference type="ARBA" id="ARBA00033116"/>
    </source>
</evidence>
<keyword evidence="7 17" id="KW-0288">FMN</keyword>
<dbReference type="Gene3D" id="1.10.10.10">
    <property type="entry name" value="Winged helix-like DNA-binding domain superfamily/Winged helix DNA-binding domain"/>
    <property type="match status" value="1"/>
</dbReference>
<evidence type="ECO:0000259" key="19">
    <source>
        <dbReference type="Pfam" id="PF12802"/>
    </source>
</evidence>
<evidence type="ECO:0000256" key="6">
    <source>
        <dbReference type="ARBA" id="ARBA00022630"/>
    </source>
</evidence>
<comment type="caution">
    <text evidence="17">Lacks conserved residue(s) required for the propagation of feature annotation.</text>
</comment>
<evidence type="ECO:0000313" key="20">
    <source>
        <dbReference type="EMBL" id="BBD72632.1"/>
    </source>
</evidence>
<dbReference type="Pfam" id="PF01982">
    <property type="entry name" value="CTP-dep_RFKase"/>
    <property type="match status" value="1"/>
</dbReference>
<dbReference type="EMBL" id="BMQS01000040">
    <property type="protein sequence ID" value="GGU05886.1"/>
    <property type="molecule type" value="Genomic_DNA"/>
</dbReference>
<evidence type="ECO:0000256" key="12">
    <source>
        <dbReference type="ARBA" id="ARBA00022842"/>
    </source>
</evidence>
<feature type="domain" description="Riboflavin kinase" evidence="18">
    <location>
        <begin position="83"/>
        <end position="205"/>
    </location>
</feature>
<dbReference type="GO" id="GO:0009231">
    <property type="term" value="P:riboflavin biosynthetic process"/>
    <property type="evidence" value="ECO:0007669"/>
    <property type="project" value="InterPro"/>
</dbReference>
<name>A0A348B380_9CREN</name>
<comment type="pathway">
    <text evidence="2 17">Cofactor biosynthesis; FMN biosynthesis; FMN from riboflavin (CTP route): step 1/1.</text>
</comment>
<keyword evidence="22" id="KW-1185">Reference proteome</keyword>
<evidence type="ECO:0000256" key="9">
    <source>
        <dbReference type="ARBA" id="ARBA00022723"/>
    </source>
</evidence>
<organism evidence="20 22">
    <name type="scientific">Sulfodiicoccus acidiphilus</name>
    <dbReference type="NCBI Taxonomy" id="1670455"/>
    <lineage>
        <taxon>Archaea</taxon>
        <taxon>Thermoproteota</taxon>
        <taxon>Thermoprotei</taxon>
        <taxon>Sulfolobales</taxon>
        <taxon>Sulfolobaceae</taxon>
        <taxon>Sulfodiicoccus</taxon>
    </lineage>
</organism>
<dbReference type="InterPro" id="IPR036390">
    <property type="entry name" value="WH_DNA-bd_sf"/>
</dbReference>
<comment type="cofactor">
    <cofactor evidence="17">
        <name>Mg(2+)</name>
        <dbReference type="ChEBI" id="CHEBI:18420"/>
    </cofactor>
    <text evidence="17">Binds 1 Mg(2+) ion per subunit.</text>
</comment>
<dbReference type="InterPro" id="IPR023465">
    <property type="entry name" value="Riboflavin_kinase_dom_sf"/>
</dbReference>
<comment type="catalytic activity">
    <reaction evidence="16 17">
        <text>riboflavin + CTP = CDP + FMN + H(+)</text>
        <dbReference type="Rhea" id="RHEA:25021"/>
        <dbReference type="ChEBI" id="CHEBI:15378"/>
        <dbReference type="ChEBI" id="CHEBI:37563"/>
        <dbReference type="ChEBI" id="CHEBI:57986"/>
        <dbReference type="ChEBI" id="CHEBI:58069"/>
        <dbReference type="ChEBI" id="CHEBI:58210"/>
        <dbReference type="EC" id="2.7.1.161"/>
    </reaction>
</comment>
<evidence type="ECO:0000256" key="4">
    <source>
        <dbReference type="ARBA" id="ARBA00011987"/>
    </source>
</evidence>
<dbReference type="GO" id="GO:0003700">
    <property type="term" value="F:DNA-binding transcription factor activity"/>
    <property type="evidence" value="ECO:0007669"/>
    <property type="project" value="InterPro"/>
</dbReference>
<reference evidence="20" key="3">
    <citation type="journal article" date="2019" name="BMC Res. Notes">
        <title>Complete genome sequence of the Sulfodiicoccus acidiphilus strain HS-1T, the first crenarchaeon that lacks polB3, isolated from an acidic hot spring in Ohwaku-dani, Hakone, Japan.</title>
        <authorList>
            <person name="Sakai H.D."/>
            <person name="Kurosawa N."/>
        </authorList>
    </citation>
    <scope>NUCLEOTIDE SEQUENCE</scope>
    <source>
        <strain evidence="20">HS-1</strain>
    </source>
</reference>
<dbReference type="EMBL" id="AP018553">
    <property type="protein sequence ID" value="BBD72632.1"/>
    <property type="molecule type" value="Genomic_DNA"/>
</dbReference>
<evidence type="ECO:0000313" key="21">
    <source>
        <dbReference type="EMBL" id="GGU05886.1"/>
    </source>
</evidence>
<evidence type="ECO:0000313" key="22">
    <source>
        <dbReference type="Proteomes" id="UP000276741"/>
    </source>
</evidence>
<keyword evidence="6 17" id="KW-0285">Flavoprotein</keyword>
<evidence type="ECO:0000256" key="16">
    <source>
        <dbReference type="ARBA" id="ARBA00047857"/>
    </source>
</evidence>
<dbReference type="AlphaFoldDB" id="A0A348B380"/>
<dbReference type="Proteomes" id="UP000276741">
    <property type="component" value="Chromosome"/>
</dbReference>
<evidence type="ECO:0000256" key="14">
    <source>
        <dbReference type="ARBA" id="ARBA00030544"/>
    </source>
</evidence>
<gene>
    <name evidence="17" type="primary">ribK</name>
    <name evidence="21" type="ORF">GCM10007116_22670</name>
    <name evidence="20" type="ORF">HS1genome_1021</name>
</gene>
<dbReference type="Pfam" id="PF12802">
    <property type="entry name" value="MarR_2"/>
    <property type="match status" value="1"/>
</dbReference>
<dbReference type="InterPro" id="IPR039063">
    <property type="entry name" value="RibK_CTP-dep"/>
</dbReference>
<feature type="binding site" evidence="17">
    <location>
        <begin position="187"/>
        <end position="190"/>
    </location>
    <ligand>
        <name>CDP</name>
        <dbReference type="ChEBI" id="CHEBI:58069"/>
    </ligand>
</feature>
<protein>
    <recommendedName>
        <fullName evidence="5 17">Riboflavin kinase</fullName>
        <shortName evidence="17">RFK</shortName>
        <ecNumber evidence="4 17">2.7.1.161</ecNumber>
    </recommendedName>
    <alternativeName>
        <fullName evidence="14 17">CTP-dependent riboflavin kinase</fullName>
    </alternativeName>
    <alternativeName>
        <fullName evidence="15 17">CTP:riboflavin 5'-phosphotransferase</fullName>
    </alternativeName>
    <alternativeName>
        <fullName evidence="13 17">Flavokinase</fullName>
    </alternativeName>
</protein>
<feature type="binding site" evidence="17">
    <location>
        <position position="182"/>
    </location>
    <ligand>
        <name>FMN</name>
        <dbReference type="ChEBI" id="CHEBI:58210"/>
    </ligand>
</feature>
<dbReference type="GO" id="GO:0000287">
    <property type="term" value="F:magnesium ion binding"/>
    <property type="evidence" value="ECO:0007669"/>
    <property type="project" value="UniProtKB-UniRule"/>
</dbReference>
<reference evidence="21" key="4">
    <citation type="submission" date="2020-09" db="EMBL/GenBank/DDBJ databases">
        <authorList>
            <person name="Sun Q."/>
            <person name="Ohkuma M."/>
        </authorList>
    </citation>
    <scope>NUCLEOTIDE SEQUENCE</scope>
    <source>
        <strain evidence="21">JCM 31740</strain>
    </source>
</reference>
<dbReference type="SUPFAM" id="SSF82114">
    <property type="entry name" value="Riboflavin kinase-like"/>
    <property type="match status" value="1"/>
</dbReference>
<dbReference type="GO" id="GO:0000166">
    <property type="term" value="F:nucleotide binding"/>
    <property type="evidence" value="ECO:0007669"/>
    <property type="project" value="UniProtKB-UniRule"/>
</dbReference>
<dbReference type="InterPro" id="IPR023470">
    <property type="entry name" value="Riboflavin_kinase_archaeal"/>
</dbReference>
<feature type="binding site" evidence="17">
    <location>
        <position position="174"/>
    </location>
    <ligand>
        <name>FMN</name>
        <dbReference type="ChEBI" id="CHEBI:58210"/>
    </ligand>
</feature>
<dbReference type="PANTHER" id="PTHR40706:SF1">
    <property type="entry name" value="RIBOFLAVIN KINASE"/>
    <property type="match status" value="1"/>
</dbReference>
<dbReference type="PANTHER" id="PTHR40706">
    <property type="entry name" value="RIBOFLAVIN KINASE"/>
    <property type="match status" value="1"/>
</dbReference>
<dbReference type="EC" id="2.7.1.161" evidence="4 17"/>
<evidence type="ECO:0000256" key="7">
    <source>
        <dbReference type="ARBA" id="ARBA00022643"/>
    </source>
</evidence>
<keyword evidence="11 17" id="KW-0418">Kinase</keyword>
<feature type="binding site" evidence="17">
    <location>
        <begin position="86"/>
        <end position="91"/>
    </location>
    <ligand>
        <name>CDP</name>
        <dbReference type="ChEBI" id="CHEBI:58069"/>
    </ligand>
</feature>
<evidence type="ECO:0000259" key="18">
    <source>
        <dbReference type="Pfam" id="PF01982"/>
    </source>
</evidence>
<reference evidence="22" key="2">
    <citation type="submission" date="2018-04" db="EMBL/GenBank/DDBJ databases">
        <title>Complete genome sequence of Sulfodiicoccus acidiphilus strain HS-1.</title>
        <authorList>
            <person name="Sakai H.D."/>
            <person name="Kurosawa N."/>
        </authorList>
    </citation>
    <scope>NUCLEOTIDE SEQUENCE [LARGE SCALE GENOMIC DNA]</scope>
    <source>
        <strain evidence="22">HS-1</strain>
    </source>
</reference>
<dbReference type="GeneID" id="38666533"/>
<feature type="binding site" evidence="17">
    <location>
        <position position="115"/>
    </location>
    <ligand>
        <name>Mg(2+)</name>
        <dbReference type="ChEBI" id="CHEBI:18420"/>
    </ligand>
</feature>
<reference evidence="21" key="1">
    <citation type="journal article" date="2014" name="Int. J. Syst. Evol. Microbiol.">
        <title>Complete genome sequence of Corynebacterium casei LMG S-19264T (=DSM 44701T), isolated from a smear-ripened cheese.</title>
        <authorList>
            <consortium name="US DOE Joint Genome Institute (JGI-PGF)"/>
            <person name="Walter F."/>
            <person name="Albersmeier A."/>
            <person name="Kalinowski J."/>
            <person name="Ruckert C."/>
        </authorList>
    </citation>
    <scope>NUCLEOTIDE SEQUENCE</scope>
    <source>
        <strain evidence="21">JCM 31740</strain>
    </source>
</reference>
<evidence type="ECO:0000256" key="10">
    <source>
        <dbReference type="ARBA" id="ARBA00022741"/>
    </source>
</evidence>
<comment type="similarity">
    <text evidence="3 17">Belongs to the archaeal riboflavin kinase family.</text>
</comment>
<dbReference type="PRINTS" id="PR00598">
    <property type="entry name" value="HTHMARR"/>
</dbReference>
<keyword evidence="8 17" id="KW-0808">Transferase</keyword>
<comment type="function">
    <text evidence="1 17">Catalyzes the CTP-dependent phosphorylation of riboflavin (vitamin B2) to form flavin mononucleotide (FMN).</text>
</comment>